<sequence length="92" mass="10812">MLTVVLPLSNSSLSRLYWYHCEKAFRMTLLSEPTSGSDRHSQIYDHRIISISSCAFTLLHYHLHYHRRFGHIIIPIPPLSRLLPPRIFTKLI</sequence>
<proteinExistence type="predicted"/>
<reference evidence="1 2" key="1">
    <citation type="submission" date="2014-04" db="EMBL/GenBank/DDBJ databases">
        <authorList>
            <consortium name="DOE Joint Genome Institute"/>
            <person name="Kuo A."/>
            <person name="Kohler A."/>
            <person name="Nagy L.G."/>
            <person name="Floudas D."/>
            <person name="Copeland A."/>
            <person name="Barry K.W."/>
            <person name="Cichocki N."/>
            <person name="Veneault-Fourrey C."/>
            <person name="LaButti K."/>
            <person name="Lindquist E.A."/>
            <person name="Lipzen A."/>
            <person name="Lundell T."/>
            <person name="Morin E."/>
            <person name="Murat C."/>
            <person name="Sun H."/>
            <person name="Tunlid A."/>
            <person name="Henrissat B."/>
            <person name="Grigoriev I.V."/>
            <person name="Hibbett D.S."/>
            <person name="Martin F."/>
            <person name="Nordberg H.P."/>
            <person name="Cantor M.N."/>
            <person name="Hua S.X."/>
        </authorList>
    </citation>
    <scope>NUCLEOTIDE SEQUENCE [LARGE SCALE GENOMIC DNA]</scope>
    <source>
        <strain evidence="1 2">LaAM-08-1</strain>
    </source>
</reference>
<gene>
    <name evidence="1" type="ORF">K443DRAFT_592579</name>
</gene>
<keyword evidence="2" id="KW-1185">Reference proteome</keyword>
<dbReference type="AlphaFoldDB" id="A0A0C9XT32"/>
<dbReference type="HOGENOM" id="CLU_2413605_0_0_1"/>
<evidence type="ECO:0000313" key="1">
    <source>
        <dbReference type="EMBL" id="KIK00912.1"/>
    </source>
</evidence>
<accession>A0A0C9XT32</accession>
<name>A0A0C9XT32_9AGAR</name>
<dbReference type="Proteomes" id="UP000054477">
    <property type="component" value="Unassembled WGS sequence"/>
</dbReference>
<reference evidence="2" key="2">
    <citation type="submission" date="2015-01" db="EMBL/GenBank/DDBJ databases">
        <title>Evolutionary Origins and Diversification of the Mycorrhizal Mutualists.</title>
        <authorList>
            <consortium name="DOE Joint Genome Institute"/>
            <consortium name="Mycorrhizal Genomics Consortium"/>
            <person name="Kohler A."/>
            <person name="Kuo A."/>
            <person name="Nagy L.G."/>
            <person name="Floudas D."/>
            <person name="Copeland A."/>
            <person name="Barry K.W."/>
            <person name="Cichocki N."/>
            <person name="Veneault-Fourrey C."/>
            <person name="LaButti K."/>
            <person name="Lindquist E.A."/>
            <person name="Lipzen A."/>
            <person name="Lundell T."/>
            <person name="Morin E."/>
            <person name="Murat C."/>
            <person name="Riley R."/>
            <person name="Ohm R."/>
            <person name="Sun H."/>
            <person name="Tunlid A."/>
            <person name="Henrissat B."/>
            <person name="Grigoriev I.V."/>
            <person name="Hibbett D.S."/>
            <person name="Martin F."/>
        </authorList>
    </citation>
    <scope>NUCLEOTIDE SEQUENCE [LARGE SCALE GENOMIC DNA]</scope>
    <source>
        <strain evidence="2">LaAM-08-1</strain>
    </source>
</reference>
<protein>
    <submittedName>
        <fullName evidence="1">Uncharacterized protein</fullName>
    </submittedName>
</protein>
<dbReference type="EMBL" id="KN838616">
    <property type="protein sequence ID" value="KIK00912.1"/>
    <property type="molecule type" value="Genomic_DNA"/>
</dbReference>
<organism evidence="1 2">
    <name type="scientific">Laccaria amethystina LaAM-08-1</name>
    <dbReference type="NCBI Taxonomy" id="1095629"/>
    <lineage>
        <taxon>Eukaryota</taxon>
        <taxon>Fungi</taxon>
        <taxon>Dikarya</taxon>
        <taxon>Basidiomycota</taxon>
        <taxon>Agaricomycotina</taxon>
        <taxon>Agaricomycetes</taxon>
        <taxon>Agaricomycetidae</taxon>
        <taxon>Agaricales</taxon>
        <taxon>Agaricineae</taxon>
        <taxon>Hydnangiaceae</taxon>
        <taxon>Laccaria</taxon>
    </lineage>
</organism>
<evidence type="ECO:0000313" key="2">
    <source>
        <dbReference type="Proteomes" id="UP000054477"/>
    </source>
</evidence>